<dbReference type="SUPFAM" id="SSF141868">
    <property type="entry name" value="EAL domain-like"/>
    <property type="match status" value="1"/>
</dbReference>
<reference evidence="3" key="1">
    <citation type="submission" date="2010-10" db="EMBL/GenBank/DDBJ databases">
        <title>Complete sequence of Enterobacter cloacae SCF1.</title>
        <authorList>
            <consortium name="US DOE Joint Genome Institute"/>
            <person name="Lucas S."/>
            <person name="Copeland A."/>
            <person name="Lapidus A."/>
            <person name="Cheng J.-F."/>
            <person name="Bruce D."/>
            <person name="Goodwin L."/>
            <person name="Pitluck S."/>
            <person name="Davenport K."/>
            <person name="Detter J.C."/>
            <person name="Han C."/>
            <person name="Tapia R."/>
            <person name="Land M."/>
            <person name="Hauser L."/>
            <person name="Chang Y.-J."/>
            <person name="Jeffries C."/>
            <person name="Kyrpides N."/>
            <person name="Ivanova N."/>
            <person name="Mikhailova N."/>
            <person name="DeAngelis K."/>
            <person name="Arkin A.P."/>
            <person name="Chivian D."/>
            <person name="Edwards B."/>
            <person name="Woo H."/>
            <person name="Hazen T.C."/>
            <person name="Woyke T."/>
        </authorList>
    </citation>
    <scope>NUCLEOTIDE SEQUENCE [LARGE SCALE GENOMIC DNA]</scope>
    <source>
        <strain evidence="3">SCF1</strain>
    </source>
</reference>
<dbReference type="InterPro" id="IPR001633">
    <property type="entry name" value="EAL_dom"/>
</dbReference>
<evidence type="ECO:0000313" key="3">
    <source>
        <dbReference type="Proteomes" id="UP000006872"/>
    </source>
</evidence>
<feature type="domain" description="EAL" evidence="1">
    <location>
        <begin position="17"/>
        <end position="265"/>
    </location>
</feature>
<dbReference type="InterPro" id="IPR035919">
    <property type="entry name" value="EAL_sf"/>
</dbReference>
<keyword evidence="3" id="KW-1185">Reference proteome</keyword>
<name>E3G394_ENTLS</name>
<dbReference type="Pfam" id="PF00563">
    <property type="entry name" value="EAL"/>
    <property type="match status" value="1"/>
</dbReference>
<dbReference type="RefSeq" id="WP_013368155.1">
    <property type="nucleotide sequence ID" value="NC_014618.1"/>
</dbReference>
<dbReference type="KEGG" id="esc:Entcl_4210"/>
<dbReference type="EMBL" id="CP002272">
    <property type="protein sequence ID" value="ADO50443.1"/>
    <property type="molecule type" value="Genomic_DNA"/>
</dbReference>
<organism evidence="2 3">
    <name type="scientific">Enterobacter lignolyticus (strain SCF1)</name>
    <dbReference type="NCBI Taxonomy" id="701347"/>
    <lineage>
        <taxon>Bacteria</taxon>
        <taxon>Pseudomonadati</taxon>
        <taxon>Pseudomonadota</taxon>
        <taxon>Gammaproteobacteria</taxon>
        <taxon>Enterobacterales</taxon>
        <taxon>Enterobacteriaceae</taxon>
        <taxon>Pluralibacter</taxon>
    </lineage>
</organism>
<evidence type="ECO:0000313" key="2">
    <source>
        <dbReference type="EMBL" id="ADO50443.1"/>
    </source>
</evidence>
<dbReference type="CDD" id="cd01948">
    <property type="entry name" value="EAL"/>
    <property type="match status" value="1"/>
</dbReference>
<sequence>MDFVDEPHLLPGFFRQLAASRARLLHAIHNQQLEVRYQPIMRLDTDSVAGAEALVRWPQRNGQCIPPDSFIPFARETGLLGLMTHWIVGQVFTDVGAWLRQHPQRYVSINVEPDDLLTTALLDRLALLCRTHQVRPQQIALELTENSEIDPWDIAEPAARYRQAGHRLFLDDFGSGYANMSYLQALTFDMLKLDRTLIGAAAGNSVLPPLIAFARSLALEPLAEGVETPEQRKQLQTLGVVYAQGWYYSKALTSRAFIQWCADRRRQS</sequence>
<dbReference type="PANTHER" id="PTHR33121">
    <property type="entry name" value="CYCLIC DI-GMP PHOSPHODIESTERASE PDEF"/>
    <property type="match status" value="1"/>
</dbReference>
<protein>
    <submittedName>
        <fullName evidence="2">EAL domain protein</fullName>
    </submittedName>
</protein>
<dbReference type="HOGENOM" id="CLU_000445_70_50_6"/>
<dbReference type="Gene3D" id="3.20.20.450">
    <property type="entry name" value="EAL domain"/>
    <property type="match status" value="1"/>
</dbReference>
<dbReference type="AlphaFoldDB" id="E3G394"/>
<dbReference type="PANTHER" id="PTHR33121:SF81">
    <property type="entry name" value="CYCLIC DI-GMP PHOSPHODIESTERASE PDEB-RELATED"/>
    <property type="match status" value="1"/>
</dbReference>
<reference evidence="2 3" key="2">
    <citation type="journal article" date="2011" name="Stand. Genomic Sci.">
        <title>Complete genome sequence of 'Enterobacter lignolyticus' SCF1.</title>
        <authorList>
            <person name="Deangelis K.M."/>
            <person name="D'Haeseleer P."/>
            <person name="Chivian D."/>
            <person name="Fortney J.L."/>
            <person name="Khudyakov J."/>
            <person name="Simmons B."/>
            <person name="Woo H."/>
            <person name="Arkin A.P."/>
            <person name="Davenport K.W."/>
            <person name="Goodwin L."/>
            <person name="Chen A."/>
            <person name="Ivanova N."/>
            <person name="Kyrpides N.C."/>
            <person name="Mavromatis K."/>
            <person name="Woyke T."/>
            <person name="Hazen T.C."/>
        </authorList>
    </citation>
    <scope>NUCLEOTIDE SEQUENCE [LARGE SCALE GENOMIC DNA]</scope>
    <source>
        <strain evidence="2 3">SCF1</strain>
    </source>
</reference>
<dbReference type="GO" id="GO:0071111">
    <property type="term" value="F:cyclic-guanylate-specific phosphodiesterase activity"/>
    <property type="evidence" value="ECO:0007669"/>
    <property type="project" value="InterPro"/>
</dbReference>
<dbReference type="eggNOG" id="COG4943">
    <property type="taxonomic scope" value="Bacteria"/>
</dbReference>
<dbReference type="InterPro" id="IPR050706">
    <property type="entry name" value="Cyclic-di-GMP_PDE-like"/>
</dbReference>
<dbReference type="Proteomes" id="UP000006872">
    <property type="component" value="Chromosome"/>
</dbReference>
<proteinExistence type="predicted"/>
<dbReference type="PROSITE" id="PS50883">
    <property type="entry name" value="EAL"/>
    <property type="match status" value="1"/>
</dbReference>
<accession>E3G394</accession>
<dbReference type="STRING" id="701347.Entcl_4210"/>
<gene>
    <name evidence="2" type="ordered locus">Entcl_4210</name>
</gene>
<evidence type="ECO:0000259" key="1">
    <source>
        <dbReference type="PROSITE" id="PS50883"/>
    </source>
</evidence>
<dbReference type="SMART" id="SM00052">
    <property type="entry name" value="EAL"/>
    <property type="match status" value="1"/>
</dbReference>